<evidence type="ECO:0000256" key="2">
    <source>
        <dbReference type="SAM" id="SignalP"/>
    </source>
</evidence>
<organism evidence="3">
    <name type="scientific">uncultured Segetibacter sp</name>
    <dbReference type="NCBI Taxonomy" id="481133"/>
    <lineage>
        <taxon>Bacteria</taxon>
        <taxon>Pseudomonadati</taxon>
        <taxon>Bacteroidota</taxon>
        <taxon>Chitinophagia</taxon>
        <taxon>Chitinophagales</taxon>
        <taxon>Chitinophagaceae</taxon>
        <taxon>Segetibacter</taxon>
        <taxon>environmental samples</taxon>
    </lineage>
</organism>
<evidence type="ECO:0000256" key="1">
    <source>
        <dbReference type="SAM" id="MobiDB-lite"/>
    </source>
</evidence>
<dbReference type="AlphaFoldDB" id="A0A6J4RSZ8"/>
<reference evidence="3" key="1">
    <citation type="submission" date="2020-02" db="EMBL/GenBank/DDBJ databases">
        <authorList>
            <person name="Meier V. D."/>
        </authorList>
    </citation>
    <scope>NUCLEOTIDE SEQUENCE</scope>
    <source>
        <strain evidence="3">AVDCRST_MAG96</strain>
    </source>
</reference>
<sequence length="390" mass="40831">MQQAKPFSIFILPLFFSYTSLSQAQLVVDGAKINMANSVVLSTGDISASANSLVNVDQSTIKIAGSTASAGAIDARNGTAELNGSAAQQIAAASFNAKTVKALTINNTSGATVNDTLNITDVLTVSNGNLISQGFLTLKSNESNTARVAPVTSAALVPISGDVIVERFVTPKRAVRFLTAPVNASTNIRTNWMEGVYNLNTSGNNNPVPNFGTHITGAGGHLNRFDETITNNPSLFTFNNQTQNWVAATNTDTLMKAGQAFRIMVRGSRSTNLNSNTAEPSPTTLRAKGELVTGTVVLKKPGDGGTPGMPDLASAPNAYSFIANPYASPVDWLKIDLNDISSSMYIFDPTISGSSGRGSYVSFNRSVGSSGVSSNPDSKIDNNIQSGQAF</sequence>
<feature type="signal peptide" evidence="2">
    <location>
        <begin position="1"/>
        <end position="24"/>
    </location>
</feature>
<feature type="chain" id="PRO_5026811416" evidence="2">
    <location>
        <begin position="25"/>
        <end position="390"/>
    </location>
</feature>
<accession>A0A6J4RSZ8</accession>
<protein>
    <submittedName>
        <fullName evidence="3">Uncharacterized protein</fullName>
    </submittedName>
</protein>
<proteinExistence type="predicted"/>
<evidence type="ECO:0000313" key="3">
    <source>
        <dbReference type="EMBL" id="CAA9480870.1"/>
    </source>
</evidence>
<feature type="compositionally biased region" description="Polar residues" evidence="1">
    <location>
        <begin position="375"/>
        <end position="390"/>
    </location>
</feature>
<name>A0A6J4RSZ8_9BACT</name>
<keyword evidence="2" id="KW-0732">Signal</keyword>
<feature type="region of interest" description="Disordered" evidence="1">
    <location>
        <begin position="366"/>
        <end position="390"/>
    </location>
</feature>
<dbReference type="EMBL" id="CADCVN010000378">
    <property type="protein sequence ID" value="CAA9480870.1"/>
    <property type="molecule type" value="Genomic_DNA"/>
</dbReference>
<feature type="non-terminal residue" evidence="3">
    <location>
        <position position="390"/>
    </location>
</feature>
<gene>
    <name evidence="3" type="ORF">AVDCRST_MAG96-1002</name>
</gene>